<name>A0ACC3AAP2_9EURO</name>
<reference evidence="1" key="1">
    <citation type="submission" date="2022-10" db="EMBL/GenBank/DDBJ databases">
        <title>Culturing micro-colonial fungi from biological soil crusts in the Mojave desert and describing Neophaeococcomyces mojavensis, and introducing the new genera and species Taxawa tesnikishii.</title>
        <authorList>
            <person name="Kurbessoian T."/>
            <person name="Stajich J.E."/>
        </authorList>
    </citation>
    <scope>NUCLEOTIDE SEQUENCE</scope>
    <source>
        <strain evidence="1">JES_112</strain>
    </source>
</reference>
<keyword evidence="2" id="KW-1185">Reference proteome</keyword>
<evidence type="ECO:0000313" key="2">
    <source>
        <dbReference type="Proteomes" id="UP001172386"/>
    </source>
</evidence>
<sequence>MASSRDSLAIAPPAKRRKLKRGCEKDLLPDASERTEIKLESSDDREVTMDTIQDYEKKIERHKNLFMQVLNNSDAKAIPEVLLREIQTSVSFAIRVFSYVVFLGEQGSGKSTIINSLLGFPLLPTDSSGEACTAIPIEVHAAKEPGTFTGEANYISSEQWISEIVKAKNALCQGTDFDEDIVEKLMTKIQIVYPQLEVSGIEDKSVDEILAMNNTNTKLGTVQSIAHDDWDKFRDTLYELTVANSKPVKRGQTPPAQVWPLIEVVKVYVDSSALKSGLVLVDVPGILDSNRVRADRATDYLRNASAVCIVAPAQRASSSSTAYGLLRNTLEQIQYGGRLDRVILLSSKSDDIQPREIRKRFDDPNIHDVFNKKCEVENDLKVMSEELKDKEAKLQLSQSVLKDRDLDVKLYNRKLKDVIAGKPQYCSGIRVNGTLRPPKPKGKPLTKTAIKARLREYSEQYEKAKLGSEALKPEVETMRQAVAQAENDMAEYQKAYFDICLAVRNDNIITKQKDIYAKLIRNNHDMAAAAAGRAGAEQEVSEESMDQYCQDLKAKLPVFCVSAKAYLQLENIQQFEDACMIHSVEQTQIPALCNHLTTLAEHARDESLQNAFKRLETTLHSLYLHVMESVEPRVVDQNQVDCALVEARRHLESLSLGLNDLALTASTTVQQKLVDTLIAKHDAIVQDASIAAMERMKPYGEHPSDDNPSGLFAAEYKAAVFNEGVWTGSRMRFDWNRRIARSLMTSTGDFMARLYTGSNNYTNQVFSAARTACMEIFAEFYRVMEICAGNAGVNAYAWTVVKDQHARREALLADLFMHARQTVRDAPAEAIRDLVADVQKGMSLGYTKAQCVSQGLGARAAMSVEVLEQIRRGNNRLFSKVLQKIEKKLKEHVEKVVQQLKVEWEGFADEMRGDYESAFTQLDGVVLMSDDPVRNKLRAQLLASGLVSHGAAAAIGKPKKIKADAGDEVVAMDFIEQLDAGVGMA</sequence>
<evidence type="ECO:0000313" key="1">
    <source>
        <dbReference type="EMBL" id="KAJ9658355.1"/>
    </source>
</evidence>
<accession>A0ACC3AAP2</accession>
<organism evidence="1 2">
    <name type="scientific">Neophaeococcomyces mojaviensis</name>
    <dbReference type="NCBI Taxonomy" id="3383035"/>
    <lineage>
        <taxon>Eukaryota</taxon>
        <taxon>Fungi</taxon>
        <taxon>Dikarya</taxon>
        <taxon>Ascomycota</taxon>
        <taxon>Pezizomycotina</taxon>
        <taxon>Eurotiomycetes</taxon>
        <taxon>Chaetothyriomycetidae</taxon>
        <taxon>Chaetothyriales</taxon>
        <taxon>Chaetothyriales incertae sedis</taxon>
        <taxon>Neophaeococcomyces</taxon>
    </lineage>
</organism>
<protein>
    <submittedName>
        <fullName evidence="1">Uncharacterized protein</fullName>
    </submittedName>
</protein>
<gene>
    <name evidence="1" type="ORF">H2198_003785</name>
</gene>
<proteinExistence type="predicted"/>
<dbReference type="Proteomes" id="UP001172386">
    <property type="component" value="Unassembled WGS sequence"/>
</dbReference>
<dbReference type="EMBL" id="JAPDRQ010000052">
    <property type="protein sequence ID" value="KAJ9658355.1"/>
    <property type="molecule type" value="Genomic_DNA"/>
</dbReference>
<comment type="caution">
    <text evidence="1">The sequence shown here is derived from an EMBL/GenBank/DDBJ whole genome shotgun (WGS) entry which is preliminary data.</text>
</comment>